<sequence>MSTHPTPVHPDQHFIQVGELTISYFDLNPTAKGLPLLFIHGYNGSGYEAIPLAAELREHRIIAPDWPGSGYSSKPTDPSFYRVSSYTPLFIELMERLDIPRYLVIGHSLGGRLASHLAASAPDRIPALVLIGPYGFAVQDDNFLFLLTRLGPLVDLGFSFNSPAIARTSIKQNAFTSPEAVPEDYLEYVLSSLFEQGGNEALKLVTKHLIHDGYLEDVLPRITQPVLLLWGRDDRVMRIHHAPEFTRRLGLCYFYSIPHMGHMPHMEAPHTVARHIEDFLERVVIPSREEVSHGSGHD</sequence>
<proteinExistence type="predicted"/>
<organism evidence="2 3">
    <name type="scientific">Winmispira thermophila (strain ATCC 49972 / DSM 6192 / RI 19.B1)</name>
    <name type="common">Spirochaeta thermophila</name>
    <dbReference type="NCBI Taxonomy" id="665571"/>
    <lineage>
        <taxon>Bacteria</taxon>
        <taxon>Pseudomonadati</taxon>
        <taxon>Spirochaetota</taxon>
        <taxon>Spirochaetia</taxon>
        <taxon>Winmispirales</taxon>
        <taxon>Winmispiraceae</taxon>
        <taxon>Winmispira</taxon>
    </lineage>
</organism>
<dbReference type="PANTHER" id="PTHR43798">
    <property type="entry name" value="MONOACYLGLYCEROL LIPASE"/>
    <property type="match status" value="1"/>
</dbReference>
<dbReference type="Gene3D" id="3.40.50.1820">
    <property type="entry name" value="alpha/beta hydrolase"/>
    <property type="match status" value="1"/>
</dbReference>
<dbReference type="PRINTS" id="PR00412">
    <property type="entry name" value="EPOXHYDRLASE"/>
</dbReference>
<reference evidence="2 3" key="2">
    <citation type="journal article" date="2010" name="J. Bacteriol.">
        <title>Genome sequence of the polysaccharide-degrading, thermophilic anaerobe Spirochaeta thermophila DSM 6192.</title>
        <authorList>
            <person name="Angelov A."/>
            <person name="Liebl S."/>
            <person name="Ballschmiter M."/>
            <person name="Bomeke M."/>
            <person name="Lehmann R."/>
            <person name="Liesegang H."/>
            <person name="Daniel R."/>
            <person name="Liebl W."/>
        </authorList>
    </citation>
    <scope>NUCLEOTIDE SEQUENCE [LARGE SCALE GENOMIC DNA]</scope>
    <source>
        <strain evidence="3">ATCC 49972 / DSM 6192 / RI 19.B1</strain>
    </source>
</reference>
<dbReference type="Proteomes" id="UP000001296">
    <property type="component" value="Chromosome"/>
</dbReference>
<feature type="domain" description="AB hydrolase-1" evidence="1">
    <location>
        <begin position="35"/>
        <end position="269"/>
    </location>
</feature>
<dbReference type="EMBL" id="CP001698">
    <property type="protein sequence ID" value="ADN02216.1"/>
    <property type="molecule type" value="Genomic_DNA"/>
</dbReference>
<evidence type="ECO:0000313" key="2">
    <source>
        <dbReference type="EMBL" id="ADN02216.1"/>
    </source>
</evidence>
<dbReference type="GO" id="GO:0003824">
    <property type="term" value="F:catalytic activity"/>
    <property type="evidence" value="ECO:0007669"/>
    <property type="project" value="InterPro"/>
</dbReference>
<dbReference type="PaxDb" id="665571-STHERM_c12750"/>
<protein>
    <recommendedName>
        <fullName evidence="1">AB hydrolase-1 domain-containing protein</fullName>
    </recommendedName>
</protein>
<dbReference type="AlphaFoldDB" id="E0RTI5"/>
<dbReference type="HOGENOM" id="CLU_020336_13_6_12"/>
<dbReference type="PRINTS" id="PR00111">
    <property type="entry name" value="ABHYDROLASE"/>
</dbReference>
<dbReference type="InterPro" id="IPR050266">
    <property type="entry name" value="AB_hydrolase_sf"/>
</dbReference>
<dbReference type="Pfam" id="PF00561">
    <property type="entry name" value="Abhydrolase_1"/>
    <property type="match status" value="1"/>
</dbReference>
<dbReference type="SUPFAM" id="SSF53474">
    <property type="entry name" value="alpha/beta-Hydrolases"/>
    <property type="match status" value="1"/>
</dbReference>
<gene>
    <name evidence="2" type="ordered locus">STHERM_c12750</name>
</gene>
<evidence type="ECO:0000259" key="1">
    <source>
        <dbReference type="Pfam" id="PF00561"/>
    </source>
</evidence>
<dbReference type="InterPro" id="IPR000639">
    <property type="entry name" value="Epox_hydrolase-like"/>
</dbReference>
<dbReference type="GO" id="GO:0016020">
    <property type="term" value="C:membrane"/>
    <property type="evidence" value="ECO:0007669"/>
    <property type="project" value="TreeGrafter"/>
</dbReference>
<dbReference type="RefSeq" id="WP_013314057.1">
    <property type="nucleotide sequence ID" value="NC_014484.1"/>
</dbReference>
<dbReference type="KEGG" id="sta:STHERM_c12750"/>
<dbReference type="eggNOG" id="COG2267">
    <property type="taxonomic scope" value="Bacteria"/>
</dbReference>
<dbReference type="InterPro" id="IPR000073">
    <property type="entry name" value="AB_hydrolase_1"/>
</dbReference>
<accession>E0RTI5</accession>
<name>E0RTI5_WINT6</name>
<reference key="1">
    <citation type="submission" date="2009-08" db="EMBL/GenBank/DDBJ databases">
        <title>The genome sequence of Spirochaeta thermophila DSM6192.</title>
        <authorList>
            <person name="Angelov A."/>
            <person name="Mientus M."/>
            <person name="Wittenberg S."/>
            <person name="Lehmann R."/>
            <person name="Liesegang H."/>
            <person name="Daniel R."/>
            <person name="Liebl W."/>
        </authorList>
    </citation>
    <scope>NUCLEOTIDE SEQUENCE</scope>
    <source>
        <strain>DSM 6192</strain>
    </source>
</reference>
<dbReference type="PANTHER" id="PTHR43798:SF33">
    <property type="entry name" value="HYDROLASE, PUTATIVE (AFU_ORTHOLOGUE AFUA_2G14860)-RELATED"/>
    <property type="match status" value="1"/>
</dbReference>
<evidence type="ECO:0000313" key="3">
    <source>
        <dbReference type="Proteomes" id="UP000001296"/>
    </source>
</evidence>
<dbReference type="InterPro" id="IPR029058">
    <property type="entry name" value="AB_hydrolase_fold"/>
</dbReference>